<reference evidence="3 4" key="1">
    <citation type="submission" date="2020-03" db="EMBL/GenBank/DDBJ databases">
        <title>WGS of actinomycetes isolated from Thailand.</title>
        <authorList>
            <person name="Thawai C."/>
        </authorList>
    </citation>
    <scope>NUCLEOTIDE SEQUENCE [LARGE SCALE GENOMIC DNA]</scope>
    <source>
        <strain evidence="3 4">NBRC 13905</strain>
    </source>
</reference>
<keyword evidence="4" id="KW-1185">Reference proteome</keyword>
<feature type="region of interest" description="Disordered" evidence="1">
    <location>
        <begin position="85"/>
        <end position="132"/>
    </location>
</feature>
<evidence type="ECO:0000313" key="4">
    <source>
        <dbReference type="Proteomes" id="UP000635996"/>
    </source>
</evidence>
<feature type="region of interest" description="Disordered" evidence="1">
    <location>
        <begin position="164"/>
        <end position="411"/>
    </location>
</feature>
<organism evidence="3 4">
    <name type="scientific">Streptomyces thermoviolaceus subsp. thermoviolaceus</name>
    <dbReference type="NCBI Taxonomy" id="66860"/>
    <lineage>
        <taxon>Bacteria</taxon>
        <taxon>Bacillati</taxon>
        <taxon>Actinomycetota</taxon>
        <taxon>Actinomycetes</taxon>
        <taxon>Kitasatosporales</taxon>
        <taxon>Streptomycetaceae</taxon>
        <taxon>Streptomyces</taxon>
    </lineage>
</organism>
<evidence type="ECO:0000313" key="3">
    <source>
        <dbReference type="EMBL" id="NJP14694.1"/>
    </source>
</evidence>
<protein>
    <submittedName>
        <fullName evidence="3">Extensin</fullName>
    </submittedName>
</protein>
<dbReference type="RefSeq" id="WP_125496814.1">
    <property type="nucleotide sequence ID" value="NZ_BMVZ01000009.1"/>
</dbReference>
<comment type="caution">
    <text evidence="3">The sequence shown here is derived from an EMBL/GenBank/DDBJ whole genome shotgun (WGS) entry which is preliminary data.</text>
</comment>
<dbReference type="EMBL" id="JAATEL010000008">
    <property type="protein sequence ID" value="NJP14694.1"/>
    <property type="molecule type" value="Genomic_DNA"/>
</dbReference>
<feature type="compositionally biased region" description="Basic and acidic residues" evidence="1">
    <location>
        <begin position="236"/>
        <end position="253"/>
    </location>
</feature>
<sequence length="411" mass="41428">MADEQYRWLDRDTAERLLRGEPPGTADTAVTARAERLARALDSLTAGLCPEPPADEELPGEAAALAAFRKARAEAADAARSAGTAEAGLGGGLPARRSGLPPADAGLLRLGGRPGARAHERGGRPRHPVRRRPVRLALSAALAASAIGAAAVTTTVLPTPFGDARPSPAASVSDWPAPQGPAAASPDIARELPATEEAAPGSSDAVGRDALRGESTAGPRSGEHDGRAAEPGPSHRPGEPGRGDEDTADDRAGRGAVGAPGPWGEDGAGEKGAHGGKAIEGRPHPTPLTGQIRSHPEDQNGAGGRDDHDGRGDGQDGPDRQEGPGGDGSPGLAPGSGHPNGQNGTGRNDKDEDKDGDGEGEHGRPGQGHHGPDPGDDHGTQGGTRYAHWGNGHGHGSDESAGEDVRASMNV</sequence>
<feature type="compositionally biased region" description="Basic and acidic residues" evidence="1">
    <location>
        <begin position="268"/>
        <end position="283"/>
    </location>
</feature>
<evidence type="ECO:0000256" key="2">
    <source>
        <dbReference type="SAM" id="Phobius"/>
    </source>
</evidence>
<keyword evidence="2" id="KW-1133">Transmembrane helix</keyword>
<feature type="transmembrane region" description="Helical" evidence="2">
    <location>
        <begin position="136"/>
        <end position="157"/>
    </location>
</feature>
<name>A0ABX0YQN1_STRTL</name>
<gene>
    <name evidence="3" type="ORF">HCJ95_10400</name>
</gene>
<feature type="compositionally biased region" description="Low complexity" evidence="1">
    <location>
        <begin position="94"/>
        <end position="111"/>
    </location>
</feature>
<feature type="compositionally biased region" description="Basic and acidic residues" evidence="1">
    <location>
        <begin position="294"/>
        <end position="322"/>
    </location>
</feature>
<evidence type="ECO:0000256" key="1">
    <source>
        <dbReference type="SAM" id="MobiDB-lite"/>
    </source>
</evidence>
<keyword evidence="2" id="KW-0472">Membrane</keyword>
<keyword evidence="2" id="KW-0812">Transmembrane</keyword>
<accession>A0ABX0YQN1</accession>
<dbReference type="Proteomes" id="UP000635996">
    <property type="component" value="Unassembled WGS sequence"/>
</dbReference>
<feature type="compositionally biased region" description="Basic and acidic residues" evidence="1">
    <location>
        <begin position="395"/>
        <end position="411"/>
    </location>
</feature>
<proteinExistence type="predicted"/>
<feature type="compositionally biased region" description="Basic and acidic residues" evidence="1">
    <location>
        <begin position="347"/>
        <end position="379"/>
    </location>
</feature>